<evidence type="ECO:0000313" key="11">
    <source>
        <dbReference type="EMBL" id="KAK6167995.1"/>
    </source>
</evidence>
<evidence type="ECO:0000256" key="5">
    <source>
        <dbReference type="ARBA" id="ARBA00022692"/>
    </source>
</evidence>
<gene>
    <name evidence="11" type="ORF">SNE40_021907</name>
</gene>
<evidence type="ECO:0000256" key="10">
    <source>
        <dbReference type="RuleBase" id="RU363063"/>
    </source>
</evidence>
<keyword evidence="4" id="KW-0808">Transferase</keyword>
<dbReference type="AlphaFoldDB" id="A0AAN8G8U2"/>
<evidence type="ECO:0000256" key="4">
    <source>
        <dbReference type="ARBA" id="ARBA00022679"/>
    </source>
</evidence>
<comment type="caution">
    <text evidence="10">Lacks conserved residue(s) required for the propagation of feature annotation.</text>
</comment>
<dbReference type="Gene3D" id="3.90.550.50">
    <property type="match status" value="1"/>
</dbReference>
<organism evidence="11 12">
    <name type="scientific">Patella caerulea</name>
    <name type="common">Rayed Mediterranean limpet</name>
    <dbReference type="NCBI Taxonomy" id="87958"/>
    <lineage>
        <taxon>Eukaryota</taxon>
        <taxon>Metazoa</taxon>
        <taxon>Spiralia</taxon>
        <taxon>Lophotrochozoa</taxon>
        <taxon>Mollusca</taxon>
        <taxon>Gastropoda</taxon>
        <taxon>Patellogastropoda</taxon>
        <taxon>Patelloidea</taxon>
        <taxon>Patellidae</taxon>
        <taxon>Patella</taxon>
    </lineage>
</organism>
<feature type="transmembrane region" description="Helical" evidence="10">
    <location>
        <begin position="88"/>
        <end position="108"/>
    </location>
</feature>
<sequence>MDCGKLLLICPSSKILKYLKYTTVVFILLYVLLIRKLSFLHEKNANPIFNGDYVLNNEKICYDQETITAIVVVHTSPDHFVRRQNIRISYGSMALYLPVQIRIVFLLGRVSSMELQNKILSEHDKYGDIIQGNFIDAYHNLTYKAVMGLHWVSHYCSRVKYVVKVDDDLVFDMWRFLKMFDARDLYVSKTIYCYVRERGIVPRKGKWKVPDHLFKEYTHYPFAHCIGFTVIYSGDIIPHLYGASFKIPLLWLDDVYVTGLLRLAVGGIQLIHQTRDNQLRPLIGGLRCLEEKGEDCPYLAVGVTENTFNATWTAIKWRNHM</sequence>
<comment type="caution">
    <text evidence="11">The sequence shown here is derived from an EMBL/GenBank/DDBJ whole genome shotgun (WGS) entry which is preliminary data.</text>
</comment>
<keyword evidence="12" id="KW-1185">Reference proteome</keyword>
<keyword evidence="3 10" id="KW-0328">Glycosyltransferase</keyword>
<dbReference type="EMBL" id="JAZGQO010000018">
    <property type="protein sequence ID" value="KAK6167995.1"/>
    <property type="molecule type" value="Genomic_DNA"/>
</dbReference>
<dbReference type="GO" id="GO:0016758">
    <property type="term" value="F:hexosyltransferase activity"/>
    <property type="evidence" value="ECO:0007669"/>
    <property type="project" value="InterPro"/>
</dbReference>
<dbReference type="Proteomes" id="UP001347796">
    <property type="component" value="Unassembled WGS sequence"/>
</dbReference>
<evidence type="ECO:0000313" key="12">
    <source>
        <dbReference type="Proteomes" id="UP001347796"/>
    </source>
</evidence>
<dbReference type="InterPro" id="IPR002659">
    <property type="entry name" value="Glyco_trans_31"/>
</dbReference>
<feature type="transmembrane region" description="Helical" evidence="10">
    <location>
        <begin position="15"/>
        <end position="34"/>
    </location>
</feature>
<dbReference type="PANTHER" id="PTHR11214:SF314">
    <property type="entry name" value="HEXOSYLTRANSFERASE"/>
    <property type="match status" value="1"/>
</dbReference>
<evidence type="ECO:0000256" key="6">
    <source>
        <dbReference type="ARBA" id="ARBA00022968"/>
    </source>
</evidence>
<dbReference type="EC" id="2.4.1.-" evidence="10"/>
<keyword evidence="8 10" id="KW-0333">Golgi apparatus</keyword>
<comment type="similarity">
    <text evidence="2 10">Belongs to the glycosyltransferase 31 family.</text>
</comment>
<keyword evidence="9 10" id="KW-0472">Membrane</keyword>
<comment type="subcellular location">
    <subcellularLocation>
        <location evidence="1 10">Golgi apparatus membrane</location>
        <topology evidence="1 10">Single-pass type II membrane protein</topology>
    </subcellularLocation>
</comment>
<evidence type="ECO:0000256" key="8">
    <source>
        <dbReference type="ARBA" id="ARBA00023034"/>
    </source>
</evidence>
<keyword evidence="7 10" id="KW-1133">Transmembrane helix</keyword>
<accession>A0AAN8G8U2</accession>
<evidence type="ECO:0000256" key="9">
    <source>
        <dbReference type="ARBA" id="ARBA00023136"/>
    </source>
</evidence>
<evidence type="ECO:0000256" key="1">
    <source>
        <dbReference type="ARBA" id="ARBA00004323"/>
    </source>
</evidence>
<proteinExistence type="inferred from homology"/>
<evidence type="ECO:0000256" key="2">
    <source>
        <dbReference type="ARBA" id="ARBA00008661"/>
    </source>
</evidence>
<dbReference type="GO" id="GO:0000139">
    <property type="term" value="C:Golgi membrane"/>
    <property type="evidence" value="ECO:0007669"/>
    <property type="project" value="UniProtKB-SubCell"/>
</dbReference>
<dbReference type="Pfam" id="PF01762">
    <property type="entry name" value="Galactosyl_T"/>
    <property type="match status" value="1"/>
</dbReference>
<keyword evidence="5 10" id="KW-0812">Transmembrane</keyword>
<evidence type="ECO:0000256" key="3">
    <source>
        <dbReference type="ARBA" id="ARBA00022676"/>
    </source>
</evidence>
<name>A0AAN8G8U2_PATCE</name>
<keyword evidence="6" id="KW-0735">Signal-anchor</keyword>
<reference evidence="11 12" key="1">
    <citation type="submission" date="2024-01" db="EMBL/GenBank/DDBJ databases">
        <title>The genome of the rayed Mediterranean limpet Patella caerulea (Linnaeus, 1758).</title>
        <authorList>
            <person name="Anh-Thu Weber A."/>
            <person name="Halstead-Nussloch G."/>
        </authorList>
    </citation>
    <scope>NUCLEOTIDE SEQUENCE [LARGE SCALE GENOMIC DNA]</scope>
    <source>
        <strain evidence="11">AATW-2023a</strain>
        <tissue evidence="11">Whole specimen</tissue>
    </source>
</reference>
<protein>
    <recommendedName>
        <fullName evidence="10">Hexosyltransferase</fullName>
        <ecNumber evidence="10">2.4.1.-</ecNumber>
    </recommendedName>
</protein>
<dbReference type="PANTHER" id="PTHR11214">
    <property type="entry name" value="BETA-1,3-N-ACETYLGLUCOSAMINYLTRANSFERASE"/>
    <property type="match status" value="1"/>
</dbReference>
<evidence type="ECO:0000256" key="7">
    <source>
        <dbReference type="ARBA" id="ARBA00022989"/>
    </source>
</evidence>
<dbReference type="GO" id="GO:0006493">
    <property type="term" value="P:protein O-linked glycosylation"/>
    <property type="evidence" value="ECO:0007669"/>
    <property type="project" value="TreeGrafter"/>
</dbReference>